<dbReference type="InterPro" id="IPR011032">
    <property type="entry name" value="GroES-like_sf"/>
</dbReference>
<evidence type="ECO:0000313" key="8">
    <source>
        <dbReference type="Proteomes" id="UP001174209"/>
    </source>
</evidence>
<accession>A0ABT8K656</accession>
<comment type="caution">
    <text evidence="7">The sequence shown here is derived from an EMBL/GenBank/DDBJ whole genome shotgun (WGS) entry which is preliminary data.</text>
</comment>
<dbReference type="Gene3D" id="3.40.50.720">
    <property type="entry name" value="NAD(P)-binding Rossmann-like Domain"/>
    <property type="match status" value="1"/>
</dbReference>
<evidence type="ECO:0000256" key="2">
    <source>
        <dbReference type="ARBA" id="ARBA00022723"/>
    </source>
</evidence>
<protein>
    <submittedName>
        <fullName evidence="7">Zinc-binding dehydrogenase</fullName>
    </submittedName>
</protein>
<organism evidence="7 8">
    <name type="scientific">Arthrobacter burdickii</name>
    <dbReference type="NCBI Taxonomy" id="3035920"/>
    <lineage>
        <taxon>Bacteria</taxon>
        <taxon>Bacillati</taxon>
        <taxon>Actinomycetota</taxon>
        <taxon>Actinomycetes</taxon>
        <taxon>Micrococcales</taxon>
        <taxon>Micrococcaceae</taxon>
        <taxon>Arthrobacter</taxon>
    </lineage>
</organism>
<dbReference type="SUPFAM" id="SSF51735">
    <property type="entry name" value="NAD(P)-binding Rossmann-fold domains"/>
    <property type="match status" value="1"/>
</dbReference>
<keyword evidence="8" id="KW-1185">Reference proteome</keyword>
<dbReference type="PANTHER" id="PTHR43880">
    <property type="entry name" value="ALCOHOL DEHYDROGENASE"/>
    <property type="match status" value="1"/>
</dbReference>
<dbReference type="Gene3D" id="3.90.180.10">
    <property type="entry name" value="Medium-chain alcohol dehydrogenases, catalytic domain"/>
    <property type="match status" value="1"/>
</dbReference>
<dbReference type="RefSeq" id="WP_301229220.1">
    <property type="nucleotide sequence ID" value="NZ_JAROCG010000002.1"/>
</dbReference>
<keyword evidence="2" id="KW-0479">Metal-binding</keyword>
<evidence type="ECO:0000256" key="4">
    <source>
        <dbReference type="ARBA" id="ARBA00023027"/>
    </source>
</evidence>
<feature type="domain" description="Alcohol dehydrogenase-like C-terminal" evidence="6">
    <location>
        <begin position="48"/>
        <end position="114"/>
    </location>
</feature>
<evidence type="ECO:0000256" key="1">
    <source>
        <dbReference type="ARBA" id="ARBA00008072"/>
    </source>
</evidence>
<dbReference type="SUPFAM" id="SSF50129">
    <property type="entry name" value="GroES-like"/>
    <property type="match status" value="1"/>
</dbReference>
<gene>
    <name evidence="7" type="ORF">P5G52_15645</name>
</gene>
<evidence type="ECO:0000313" key="7">
    <source>
        <dbReference type="EMBL" id="MDN4612301.1"/>
    </source>
</evidence>
<keyword evidence="3" id="KW-0862">Zinc</keyword>
<dbReference type="InterPro" id="IPR013149">
    <property type="entry name" value="ADH-like_C"/>
</dbReference>
<comment type="similarity">
    <text evidence="1">Belongs to the zinc-containing alcohol dehydrogenase family.</text>
</comment>
<keyword evidence="4" id="KW-0520">NAD</keyword>
<dbReference type="InterPro" id="IPR036291">
    <property type="entry name" value="NAD(P)-bd_dom_sf"/>
</dbReference>
<dbReference type="PANTHER" id="PTHR43880:SF12">
    <property type="entry name" value="ALCOHOL DEHYDROGENASE CLASS-3"/>
    <property type="match status" value="1"/>
</dbReference>
<dbReference type="EMBL" id="JAROCG010000002">
    <property type="protein sequence ID" value="MDN4612301.1"/>
    <property type="molecule type" value="Genomic_DNA"/>
</dbReference>
<dbReference type="Pfam" id="PF00107">
    <property type="entry name" value="ADH_zinc_N"/>
    <property type="match status" value="1"/>
</dbReference>
<reference evidence="7" key="1">
    <citation type="submission" date="2023-06" db="EMBL/GenBank/DDBJ databases">
        <title>MT1 and MT2 Draft Genomes of Novel Species.</title>
        <authorList>
            <person name="Venkateswaran K."/>
        </authorList>
    </citation>
    <scope>NUCLEOTIDE SEQUENCE</scope>
    <source>
        <strain evidence="7">IIF3SC-B10</strain>
    </source>
</reference>
<evidence type="ECO:0000256" key="5">
    <source>
        <dbReference type="SAM" id="MobiDB-lite"/>
    </source>
</evidence>
<feature type="region of interest" description="Disordered" evidence="5">
    <location>
        <begin position="112"/>
        <end position="164"/>
    </location>
</feature>
<proteinExistence type="inferred from homology"/>
<evidence type="ECO:0000256" key="3">
    <source>
        <dbReference type="ARBA" id="ARBA00022833"/>
    </source>
</evidence>
<name>A0ABT8K656_9MICC</name>
<evidence type="ECO:0000259" key="6">
    <source>
        <dbReference type="Pfam" id="PF00107"/>
    </source>
</evidence>
<sequence length="223" mass="23202">MLSKVGAADVPFDVADLIACSVVTDLGAVVNDAGVEAGTSAVVVGTGGVGLSIIMALRLVGANPIIAVDLSEEKLAAAREFGATNTLQPSDGLAEEVRTLTGGGAAYAFEAIGGSRPSNPSHPSSRRAARPSSWDCHPRTAPCRSTRSRRAASRSSAPTTVRPCRGGDFPRLAALYLAGRLPVDRLISHRIGLDEVNEAFDAIRRGERARSVIVFGQSLARRS</sequence>
<dbReference type="Proteomes" id="UP001174209">
    <property type="component" value="Unassembled WGS sequence"/>
</dbReference>